<dbReference type="EMBL" id="NBSK02000004">
    <property type="protein sequence ID" value="KAJ0211312.1"/>
    <property type="molecule type" value="Genomic_DNA"/>
</dbReference>
<evidence type="ECO:0000256" key="1">
    <source>
        <dbReference type="SAM" id="MobiDB-lite"/>
    </source>
</evidence>
<gene>
    <name evidence="2" type="ORF">LSAT_V11C400197460</name>
</gene>
<feature type="region of interest" description="Disordered" evidence="1">
    <location>
        <begin position="80"/>
        <end position="253"/>
    </location>
</feature>
<keyword evidence="3" id="KW-1185">Reference proteome</keyword>
<feature type="compositionally biased region" description="Basic and acidic residues" evidence="1">
    <location>
        <begin position="243"/>
        <end position="253"/>
    </location>
</feature>
<proteinExistence type="predicted"/>
<comment type="caution">
    <text evidence="2">The sequence shown here is derived from an EMBL/GenBank/DDBJ whole genome shotgun (WGS) entry which is preliminary data.</text>
</comment>
<protein>
    <submittedName>
        <fullName evidence="2">Uncharacterized protein</fullName>
    </submittedName>
</protein>
<feature type="compositionally biased region" description="Basic and acidic residues" evidence="1">
    <location>
        <begin position="93"/>
        <end position="106"/>
    </location>
</feature>
<feature type="region of interest" description="Disordered" evidence="1">
    <location>
        <begin position="1"/>
        <end position="24"/>
    </location>
</feature>
<feature type="compositionally biased region" description="Polar residues" evidence="1">
    <location>
        <begin position="213"/>
        <end position="222"/>
    </location>
</feature>
<feature type="compositionally biased region" description="Polar residues" evidence="1">
    <location>
        <begin position="1"/>
        <end position="17"/>
    </location>
</feature>
<dbReference type="AlphaFoldDB" id="A0A9R1VPM5"/>
<sequence length="253" mass="27812">MQKSNLETVPASTGNTKETSKAMDDPFVVLESASTPVTSPPSVFIDPLETIHKMNKFGSTNVGVSRGVFDFDDIDPLHGFGKPAPAFPNETNNKAKDQSPSKEGLRNKSSFRFPETQSEKALVEDFQDSQETVFDMPPVSKTSLRSVDQFASPPLYTKTSSQEHEQEQPSDDIWLTVSEIPPFIKPTKAPPPSRPPPSIPRHTLKSERGYSGKYSQIHNPFQASPLDELETFAMGGSGTQDNSVDHVNGEEMD</sequence>
<organism evidence="2 3">
    <name type="scientific">Lactuca sativa</name>
    <name type="common">Garden lettuce</name>
    <dbReference type="NCBI Taxonomy" id="4236"/>
    <lineage>
        <taxon>Eukaryota</taxon>
        <taxon>Viridiplantae</taxon>
        <taxon>Streptophyta</taxon>
        <taxon>Embryophyta</taxon>
        <taxon>Tracheophyta</taxon>
        <taxon>Spermatophyta</taxon>
        <taxon>Magnoliopsida</taxon>
        <taxon>eudicotyledons</taxon>
        <taxon>Gunneridae</taxon>
        <taxon>Pentapetalae</taxon>
        <taxon>asterids</taxon>
        <taxon>campanulids</taxon>
        <taxon>Asterales</taxon>
        <taxon>Asteraceae</taxon>
        <taxon>Cichorioideae</taxon>
        <taxon>Cichorieae</taxon>
        <taxon>Lactucinae</taxon>
        <taxon>Lactuca</taxon>
    </lineage>
</organism>
<evidence type="ECO:0000313" key="2">
    <source>
        <dbReference type="EMBL" id="KAJ0211312.1"/>
    </source>
</evidence>
<evidence type="ECO:0000313" key="3">
    <source>
        <dbReference type="Proteomes" id="UP000235145"/>
    </source>
</evidence>
<name>A0A9R1VPM5_LACSA</name>
<reference evidence="2 3" key="1">
    <citation type="journal article" date="2017" name="Nat. Commun.">
        <title>Genome assembly with in vitro proximity ligation data and whole-genome triplication in lettuce.</title>
        <authorList>
            <person name="Reyes-Chin-Wo S."/>
            <person name="Wang Z."/>
            <person name="Yang X."/>
            <person name="Kozik A."/>
            <person name="Arikit S."/>
            <person name="Song C."/>
            <person name="Xia L."/>
            <person name="Froenicke L."/>
            <person name="Lavelle D.O."/>
            <person name="Truco M.J."/>
            <person name="Xia R."/>
            <person name="Zhu S."/>
            <person name="Xu C."/>
            <person name="Xu H."/>
            <person name="Xu X."/>
            <person name="Cox K."/>
            <person name="Korf I."/>
            <person name="Meyers B.C."/>
            <person name="Michelmore R.W."/>
        </authorList>
    </citation>
    <scope>NUCLEOTIDE SEQUENCE [LARGE SCALE GENOMIC DNA]</scope>
    <source>
        <strain evidence="3">cv. Salinas</strain>
        <tissue evidence="2">Seedlings</tissue>
    </source>
</reference>
<accession>A0A9R1VPM5</accession>
<dbReference type="Proteomes" id="UP000235145">
    <property type="component" value="Unassembled WGS sequence"/>
</dbReference>
<feature type="compositionally biased region" description="Pro residues" evidence="1">
    <location>
        <begin position="188"/>
        <end position="199"/>
    </location>
</feature>